<dbReference type="SUPFAM" id="SSF56672">
    <property type="entry name" value="DNA/RNA polymerases"/>
    <property type="match status" value="1"/>
</dbReference>
<comment type="similarity">
    <text evidence="1">Belongs to the nodaviridae RNA polymerase family.</text>
</comment>
<keyword evidence="2" id="KW-0808">Transferase</keyword>
<keyword evidence="3" id="KW-0548">Nucleotidyltransferase</keyword>
<proteinExistence type="inferred from homology"/>
<feature type="compositionally biased region" description="Basic residues" evidence="5">
    <location>
        <begin position="911"/>
        <end position="931"/>
    </location>
</feature>
<dbReference type="InterPro" id="IPR002166">
    <property type="entry name" value="RNA_pol_HCV"/>
</dbReference>
<sequence>MSVFNLALAAFRQCFGECAGRSNYDTPLDNASSELLSNYSRSSVNRSSELRSVFSETVVAPVHPVQNHTHGLSAANRSTAVELMHRIALDCGYDPVSIQGSASDERKGREMTRHYRWGKDLLIEPVSRDKRENDLLVMVDVDYHLDMVSHLAHHFRPILMHTLQPSAVCKDAGEYKYHFLADNKIHYFVAGGGEYKHLLWNWSGDSVSVTRYFLGIPITYSVFSIERRKIDDDHQVVLLAPVRKFTGVFATWLARRRVLSRQLERLKVVDRGFARLLVNTSSGMVMHTGVVGGWASAQCSASVDTVLASAFRTGRKSMTLAAVRSKMEGSTNDRKLSSNAEMLYEYHLAGPGNVHRVDVLEGTVRRFQWVDTSGDYDREAKVGMVAFMQPLIDLGWVPDSCYNNDKRAAEARVLALADAKRKKRKPKKDGKTDFDGISRFDSTCMDEFIQLLLMGEKHFLSPCSVADVYEKQDRPTQRRILDRAQHENSNSIAANFGKKEAYGKPTDPRMITTINPKDKLEYSQFIYPLADMLKKHDWYAFGKSPAETAQRVADICQSAEFNAGITDFSRMDGNVDSRARTLEKRLMARAFKYEFIPKLLALMRKQYNLRGVTKFGFKYETGWARSSGSAETSAFNTILNAFIAYLGYRKTMDINKAWEMLGIYGGDDGLSKDMVVDHMSSAAARMGQTLTCEVVERSAFGISFLSRHYGPNVWTGDTNSCCDILRQLSKFHLTVQLPSNISPAQKLLEKSYAFSLTDTNTPIIGEFVTRALDLWPKRLTFDNALNIWGIEENKSRQYPNTYQSWMDDLVTKQLPNFHRDNFSSWLHTTDKVSIMRCPGFMERPAVEITSLGTVVVDGSDIITKSTSESTETDAEAESVSSASTIEEVAKRYRNRTSSSKENHSEKSGSAKTRRGKHTPRRAKTGKRKPAS</sequence>
<protein>
    <recommendedName>
        <fullName evidence="4">RNA replicase</fullName>
    </recommendedName>
</protein>
<evidence type="ECO:0000256" key="2">
    <source>
        <dbReference type="ARBA" id="ARBA00022679"/>
    </source>
</evidence>
<organism evidence="7">
    <name type="scientific">Hubei noda-like virus 3</name>
    <dbReference type="NCBI Taxonomy" id="1922983"/>
    <lineage>
        <taxon>Viruses</taxon>
        <taxon>Riboviria</taxon>
    </lineage>
</organism>
<dbReference type="CDD" id="cd23173">
    <property type="entry name" value="ps-ssRNAv_Nodaviridae_RdRp"/>
    <property type="match status" value="1"/>
</dbReference>
<dbReference type="GO" id="GO:0039694">
    <property type="term" value="P:viral RNA genome replication"/>
    <property type="evidence" value="ECO:0007669"/>
    <property type="project" value="InterPro"/>
</dbReference>
<evidence type="ECO:0000313" key="7">
    <source>
        <dbReference type="EMBL" id="APG76470.1"/>
    </source>
</evidence>
<feature type="compositionally biased region" description="Basic and acidic residues" evidence="5">
    <location>
        <begin position="898"/>
        <end position="908"/>
    </location>
</feature>
<evidence type="ECO:0000256" key="3">
    <source>
        <dbReference type="ARBA" id="ARBA00022695"/>
    </source>
</evidence>
<dbReference type="InterPro" id="IPR043502">
    <property type="entry name" value="DNA/RNA_pol_sf"/>
</dbReference>
<reference evidence="7" key="1">
    <citation type="journal article" date="2016" name="Nature">
        <title>Redefining the invertebrate RNA virosphere.</title>
        <authorList>
            <person name="Shi M."/>
            <person name="Lin X.D."/>
            <person name="Tian J.H."/>
            <person name="Chen L.J."/>
            <person name="Chen X."/>
            <person name="Li C.X."/>
            <person name="Qin X.C."/>
            <person name="Li J."/>
            <person name="Cao J.P."/>
            <person name="Eden J.S."/>
            <person name="Buchmann J."/>
            <person name="Wang W."/>
            <person name="Xu J."/>
            <person name="Holmes E.C."/>
            <person name="Zhang Y.Z."/>
        </authorList>
    </citation>
    <scope>NUCLEOTIDE SEQUENCE</scope>
    <source>
        <strain evidence="7">WGML145075</strain>
    </source>
</reference>
<evidence type="ECO:0000256" key="4">
    <source>
        <dbReference type="ARBA" id="ARBA00032757"/>
    </source>
</evidence>
<evidence type="ECO:0000259" key="6">
    <source>
        <dbReference type="Pfam" id="PF19222"/>
    </source>
</evidence>
<accession>A0A1L3KGB7</accession>
<evidence type="ECO:0000256" key="5">
    <source>
        <dbReference type="SAM" id="MobiDB-lite"/>
    </source>
</evidence>
<dbReference type="GO" id="GO:0003968">
    <property type="term" value="F:RNA-directed RNA polymerase activity"/>
    <property type="evidence" value="ECO:0007669"/>
    <property type="project" value="InterPro"/>
</dbReference>
<name>A0A1L3KGB7_9VIRU</name>
<feature type="domain" description="Nodavirus methyltransferase" evidence="6">
    <location>
        <begin position="64"/>
        <end position="210"/>
    </location>
</feature>
<feature type="compositionally biased region" description="Low complexity" evidence="5">
    <location>
        <begin position="877"/>
        <end position="886"/>
    </location>
</feature>
<feature type="region of interest" description="Disordered" evidence="5">
    <location>
        <begin position="865"/>
        <end position="931"/>
    </location>
</feature>
<dbReference type="EMBL" id="KX883197">
    <property type="protein sequence ID" value="APG76470.1"/>
    <property type="molecule type" value="Genomic_RNA"/>
</dbReference>
<dbReference type="InterPro" id="IPR043647">
    <property type="entry name" value="Noda_Vmethyltr_dom"/>
</dbReference>
<evidence type="ECO:0000256" key="1">
    <source>
        <dbReference type="ARBA" id="ARBA00007751"/>
    </source>
</evidence>
<dbReference type="Pfam" id="PF00998">
    <property type="entry name" value="RdRP_3"/>
    <property type="match status" value="1"/>
</dbReference>
<dbReference type="Pfam" id="PF19222">
    <property type="entry name" value="Noda_Vmethyltr"/>
    <property type="match status" value="1"/>
</dbReference>
<dbReference type="GO" id="GO:0003723">
    <property type="term" value="F:RNA binding"/>
    <property type="evidence" value="ECO:0007669"/>
    <property type="project" value="InterPro"/>
</dbReference>